<dbReference type="STRING" id="871963.Desdi_0735"/>
<organism evidence="9 10">
    <name type="scientific">Desulfitobacterium dichloroeliminans (strain LMG P-21439 / DCA1)</name>
    <dbReference type="NCBI Taxonomy" id="871963"/>
    <lineage>
        <taxon>Bacteria</taxon>
        <taxon>Bacillati</taxon>
        <taxon>Bacillota</taxon>
        <taxon>Clostridia</taxon>
        <taxon>Eubacteriales</taxon>
        <taxon>Desulfitobacteriaceae</taxon>
        <taxon>Desulfitobacterium</taxon>
    </lineage>
</organism>
<dbReference type="AlphaFoldDB" id="L0F4Z5"/>
<keyword evidence="6 7" id="KW-0472">Membrane</keyword>
<feature type="transmembrane region" description="Helical" evidence="7">
    <location>
        <begin position="66"/>
        <end position="89"/>
    </location>
</feature>
<feature type="transmembrane region" description="Helical" evidence="7">
    <location>
        <begin position="184"/>
        <end position="205"/>
    </location>
</feature>
<feature type="transmembrane region" description="Helical" evidence="7">
    <location>
        <begin position="291"/>
        <end position="311"/>
    </location>
</feature>
<dbReference type="GO" id="GO:0005886">
    <property type="term" value="C:plasma membrane"/>
    <property type="evidence" value="ECO:0007669"/>
    <property type="project" value="UniProtKB-SubCell"/>
</dbReference>
<accession>L0F4Z5</accession>
<proteinExistence type="predicted"/>
<keyword evidence="2" id="KW-0813">Transport</keyword>
<dbReference type="PROSITE" id="PS50850">
    <property type="entry name" value="MFS"/>
    <property type="match status" value="1"/>
</dbReference>
<feature type="transmembrane region" description="Helical" evidence="7">
    <location>
        <begin position="379"/>
        <end position="397"/>
    </location>
</feature>
<comment type="subcellular location">
    <subcellularLocation>
        <location evidence="1">Cell membrane</location>
        <topology evidence="1">Multi-pass membrane protein</topology>
    </subcellularLocation>
</comment>
<protein>
    <submittedName>
        <fullName evidence="9">Arabinose efflux permease family protein</fullName>
    </submittedName>
</protein>
<keyword evidence="5 7" id="KW-1133">Transmembrane helix</keyword>
<feature type="transmembrane region" description="Helical" evidence="7">
    <location>
        <begin position="31"/>
        <end position="54"/>
    </location>
</feature>
<gene>
    <name evidence="9" type="ordered locus">Desdi_0735</name>
</gene>
<feature type="transmembrane region" description="Helical" evidence="7">
    <location>
        <begin position="155"/>
        <end position="172"/>
    </location>
</feature>
<evidence type="ECO:0000256" key="2">
    <source>
        <dbReference type="ARBA" id="ARBA00022448"/>
    </source>
</evidence>
<dbReference type="RefSeq" id="WP_015261264.1">
    <property type="nucleotide sequence ID" value="NC_019903.1"/>
</dbReference>
<dbReference type="HOGENOM" id="CLU_001265_61_5_9"/>
<name>L0F4Z5_DESDL</name>
<evidence type="ECO:0000256" key="4">
    <source>
        <dbReference type="ARBA" id="ARBA00022692"/>
    </source>
</evidence>
<dbReference type="PANTHER" id="PTHR43124">
    <property type="entry name" value="PURINE EFFLUX PUMP PBUE"/>
    <property type="match status" value="1"/>
</dbReference>
<dbReference type="PANTHER" id="PTHR43124:SF3">
    <property type="entry name" value="CHLORAMPHENICOL EFFLUX PUMP RV0191"/>
    <property type="match status" value="1"/>
</dbReference>
<dbReference type="Gene3D" id="1.20.1250.20">
    <property type="entry name" value="MFS general substrate transporter like domains"/>
    <property type="match status" value="2"/>
</dbReference>
<evidence type="ECO:0000256" key="3">
    <source>
        <dbReference type="ARBA" id="ARBA00022475"/>
    </source>
</evidence>
<sequence length="401" mass="43710">MIYSNIIHKQSNKQIHCLWVINIRINFKDTVYLLTGWLTLFVIGTDLFVMSPLLPFIAEEYEITPAVAGWLVTAFSLMYAISAPLFGWLSDRKGRRLFIVLGLFSFSLSNFLTAVSPSFAMLITSRILAGLSVASITPIVYAIIGDTALPERRGVWLSTVVSGHLMALWAGAPVGTLLEQFLGWRSVFISLAIIAAILSIINFRVWASINKVHPGEAQRKGNTIKIISAVSVTTFWAIAMYALYVFLGTGLVLYNDFSSSELAASITAYGIGAVIGSLSSGRVTDKIGARIVSIFSTAMLIGILVLLGFFFSSGTLVYFLLFLWALIGYTSFTSYQARLAEEFPETRGMALALNNTALYIGITLGSMLGGYIIANWGFFALPFICSGVALISSLISTKRRG</sequence>
<keyword evidence="4 7" id="KW-0812">Transmembrane</keyword>
<feature type="transmembrane region" description="Helical" evidence="7">
    <location>
        <begin position="356"/>
        <end position="373"/>
    </location>
</feature>
<dbReference type="InterPro" id="IPR050189">
    <property type="entry name" value="MFS_Efflux_Transporters"/>
</dbReference>
<feature type="transmembrane region" description="Helical" evidence="7">
    <location>
        <begin position="96"/>
        <end position="113"/>
    </location>
</feature>
<evidence type="ECO:0000256" key="5">
    <source>
        <dbReference type="ARBA" id="ARBA00022989"/>
    </source>
</evidence>
<dbReference type="InterPro" id="IPR011701">
    <property type="entry name" value="MFS"/>
</dbReference>
<dbReference type="GO" id="GO:0022857">
    <property type="term" value="F:transmembrane transporter activity"/>
    <property type="evidence" value="ECO:0007669"/>
    <property type="project" value="InterPro"/>
</dbReference>
<feature type="transmembrane region" description="Helical" evidence="7">
    <location>
        <begin position="119"/>
        <end position="143"/>
    </location>
</feature>
<evidence type="ECO:0000313" key="9">
    <source>
        <dbReference type="EMBL" id="AGA68262.1"/>
    </source>
</evidence>
<keyword evidence="10" id="KW-1185">Reference proteome</keyword>
<dbReference type="EMBL" id="CP003344">
    <property type="protein sequence ID" value="AGA68262.1"/>
    <property type="molecule type" value="Genomic_DNA"/>
</dbReference>
<feature type="transmembrane region" description="Helical" evidence="7">
    <location>
        <begin position="226"/>
        <end position="247"/>
    </location>
</feature>
<dbReference type="eggNOG" id="COG2814">
    <property type="taxonomic scope" value="Bacteria"/>
</dbReference>
<evidence type="ECO:0000313" key="10">
    <source>
        <dbReference type="Proteomes" id="UP000010797"/>
    </source>
</evidence>
<feature type="transmembrane region" description="Helical" evidence="7">
    <location>
        <begin position="317"/>
        <end position="335"/>
    </location>
</feature>
<evidence type="ECO:0000256" key="7">
    <source>
        <dbReference type="SAM" id="Phobius"/>
    </source>
</evidence>
<dbReference type="InterPro" id="IPR020846">
    <property type="entry name" value="MFS_dom"/>
</dbReference>
<dbReference type="InterPro" id="IPR036259">
    <property type="entry name" value="MFS_trans_sf"/>
</dbReference>
<dbReference type="KEGG" id="ddl:Desdi_0735"/>
<feature type="transmembrane region" description="Helical" evidence="7">
    <location>
        <begin position="262"/>
        <end position="279"/>
    </location>
</feature>
<evidence type="ECO:0000256" key="6">
    <source>
        <dbReference type="ARBA" id="ARBA00023136"/>
    </source>
</evidence>
<evidence type="ECO:0000256" key="1">
    <source>
        <dbReference type="ARBA" id="ARBA00004651"/>
    </source>
</evidence>
<evidence type="ECO:0000259" key="8">
    <source>
        <dbReference type="PROSITE" id="PS50850"/>
    </source>
</evidence>
<reference evidence="10" key="1">
    <citation type="submission" date="2012-02" db="EMBL/GenBank/DDBJ databases">
        <title>Complete sequence of Desulfitobacterium dichloroeliminans LMG P-21439.</title>
        <authorList>
            <person name="Lucas S."/>
            <person name="Han J."/>
            <person name="Lapidus A."/>
            <person name="Cheng J.-F."/>
            <person name="Goodwin L."/>
            <person name="Pitluck S."/>
            <person name="Peters L."/>
            <person name="Ovchinnikova G."/>
            <person name="Teshima H."/>
            <person name="Detter J.C."/>
            <person name="Han C."/>
            <person name="Tapia R."/>
            <person name="Land M."/>
            <person name="Hauser L."/>
            <person name="Kyrpides N."/>
            <person name="Ivanova N."/>
            <person name="Pagani I."/>
            <person name="Kruse T."/>
            <person name="de Vos W.M."/>
            <person name="Boon N."/>
            <person name="Smidt H."/>
            <person name="Woyke T."/>
        </authorList>
    </citation>
    <scope>NUCLEOTIDE SEQUENCE [LARGE SCALE GENOMIC DNA]</scope>
    <source>
        <strain evidence="10">LMG P-21439 / DCA1</strain>
    </source>
</reference>
<dbReference type="Proteomes" id="UP000010797">
    <property type="component" value="Chromosome"/>
</dbReference>
<dbReference type="CDD" id="cd17324">
    <property type="entry name" value="MFS_NepI_like"/>
    <property type="match status" value="1"/>
</dbReference>
<dbReference type="Pfam" id="PF07690">
    <property type="entry name" value="MFS_1"/>
    <property type="match status" value="1"/>
</dbReference>
<dbReference type="SUPFAM" id="SSF103473">
    <property type="entry name" value="MFS general substrate transporter"/>
    <property type="match status" value="1"/>
</dbReference>
<keyword evidence="3" id="KW-1003">Cell membrane</keyword>
<feature type="domain" description="Major facilitator superfamily (MFS) profile" evidence="8">
    <location>
        <begin position="32"/>
        <end position="401"/>
    </location>
</feature>